<sequence>MDTVLHDLPGNPLPANHILGYFTAHDGLRLRYAIFKSAISPAKGTVVLVHGRTESIEKYYETIEDLTRSGLWVATFDLRGQGLSDRVHKDRTRGHVRRFSDYERDLELFLEKVVLPDARVPLYMIAHSTGGLIALSAAPRLSGRIARLVLSAPFVGLHGEAMSAGKIFGLARLLCLAGLGNSRMSSSSKPPNFATNVLTSDKIRFDRNTDINAQIPELALGGPTARWLYECSKAIKRVNDPAHLTQITIPTLLLAPMLDGIVPFSAQEHLARHFRAGQLLSVPGARHELLQEDDRYRLQALAAIHAFIPGSDATEQWTATGLEPDETAADYA</sequence>
<gene>
    <name evidence="2" type="ORF">BJF95_05585</name>
</gene>
<dbReference type="Proteomes" id="UP000186894">
    <property type="component" value="Unassembled WGS sequence"/>
</dbReference>
<dbReference type="InterPro" id="IPR051044">
    <property type="entry name" value="MAG_DAG_Lipase"/>
</dbReference>
<evidence type="ECO:0000313" key="3">
    <source>
        <dbReference type="Proteomes" id="UP000186894"/>
    </source>
</evidence>
<comment type="caution">
    <text evidence="2">The sequence shown here is derived from an EMBL/GenBank/DDBJ whole genome shotgun (WGS) entry which is preliminary data.</text>
</comment>
<dbReference type="STRING" id="1867956.BJF95_05585"/>
<accession>A0A1Q8ZPR0</accession>
<feature type="domain" description="Serine aminopeptidase S33" evidence="1">
    <location>
        <begin position="41"/>
        <end position="294"/>
    </location>
</feature>
<dbReference type="PANTHER" id="PTHR11614">
    <property type="entry name" value="PHOSPHOLIPASE-RELATED"/>
    <property type="match status" value="1"/>
</dbReference>
<protein>
    <submittedName>
        <fullName evidence="2">Lysophospholipase</fullName>
    </submittedName>
</protein>
<keyword evidence="3" id="KW-1185">Reference proteome</keyword>
<dbReference type="AlphaFoldDB" id="A0A1Q8ZPR0"/>
<dbReference type="EMBL" id="MKIM01000027">
    <property type="protein sequence ID" value="OLP44047.1"/>
    <property type="molecule type" value="Genomic_DNA"/>
</dbReference>
<proteinExistence type="predicted"/>
<name>A0A1Q8ZPR0_9HYPH</name>
<dbReference type="Pfam" id="PF12146">
    <property type="entry name" value="Hydrolase_4"/>
    <property type="match status" value="1"/>
</dbReference>
<evidence type="ECO:0000259" key="1">
    <source>
        <dbReference type="Pfam" id="PF12146"/>
    </source>
</evidence>
<dbReference type="RefSeq" id="WP_075639555.1">
    <property type="nucleotide sequence ID" value="NZ_MKIM01000027.1"/>
</dbReference>
<dbReference type="OrthoDB" id="9788260at2"/>
<reference evidence="2 3" key="1">
    <citation type="submission" date="2016-09" db="EMBL/GenBank/DDBJ databases">
        <title>Rhizobium oryziradicis sp. nov., isolated from the root of rice.</title>
        <authorList>
            <person name="Zhao J."/>
            <person name="Zhang X."/>
        </authorList>
    </citation>
    <scope>NUCLEOTIDE SEQUENCE [LARGE SCALE GENOMIC DNA]</scope>
    <source>
        <strain evidence="2 3">N19</strain>
    </source>
</reference>
<dbReference type="InterPro" id="IPR029058">
    <property type="entry name" value="AB_hydrolase_fold"/>
</dbReference>
<dbReference type="InterPro" id="IPR022742">
    <property type="entry name" value="Hydrolase_4"/>
</dbReference>
<organism evidence="2 3">
    <name type="scientific">Rhizobium oryziradicis</name>
    <dbReference type="NCBI Taxonomy" id="1867956"/>
    <lineage>
        <taxon>Bacteria</taxon>
        <taxon>Pseudomonadati</taxon>
        <taxon>Pseudomonadota</taxon>
        <taxon>Alphaproteobacteria</taxon>
        <taxon>Hyphomicrobiales</taxon>
        <taxon>Rhizobiaceae</taxon>
        <taxon>Rhizobium/Agrobacterium group</taxon>
        <taxon>Rhizobium</taxon>
    </lineage>
</organism>
<dbReference type="SUPFAM" id="SSF53474">
    <property type="entry name" value="alpha/beta-Hydrolases"/>
    <property type="match status" value="1"/>
</dbReference>
<evidence type="ECO:0000313" key="2">
    <source>
        <dbReference type="EMBL" id="OLP44047.1"/>
    </source>
</evidence>
<dbReference type="Gene3D" id="3.40.50.1820">
    <property type="entry name" value="alpha/beta hydrolase"/>
    <property type="match status" value="1"/>
</dbReference>